<name>A0A2L0F2Z0_SORCE</name>
<dbReference type="Proteomes" id="UP000238348">
    <property type="component" value="Chromosome"/>
</dbReference>
<evidence type="ECO:0000313" key="2">
    <source>
        <dbReference type="EMBL" id="AUX45948.1"/>
    </source>
</evidence>
<dbReference type="AlphaFoldDB" id="A0A2L0F2Z0"/>
<dbReference type="EMBL" id="CP012673">
    <property type="protein sequence ID" value="AUX45948.1"/>
    <property type="molecule type" value="Genomic_DNA"/>
</dbReference>
<evidence type="ECO:0000256" key="1">
    <source>
        <dbReference type="SAM" id="MobiDB-lite"/>
    </source>
</evidence>
<proteinExistence type="predicted"/>
<accession>A0A2L0F2Z0</accession>
<evidence type="ECO:0000313" key="3">
    <source>
        <dbReference type="Proteomes" id="UP000238348"/>
    </source>
</evidence>
<gene>
    <name evidence="2" type="ORF">SOCE26_074500</name>
</gene>
<reference evidence="2 3" key="1">
    <citation type="submission" date="2015-09" db="EMBL/GenBank/DDBJ databases">
        <title>Sorangium comparison.</title>
        <authorList>
            <person name="Zaburannyi N."/>
            <person name="Bunk B."/>
            <person name="Overmann J."/>
            <person name="Mueller R."/>
        </authorList>
    </citation>
    <scope>NUCLEOTIDE SEQUENCE [LARGE SCALE GENOMIC DNA]</scope>
    <source>
        <strain evidence="2 3">So ce26</strain>
    </source>
</reference>
<sequence length="183" mass="19684">MGQAPHGGRRGAFRGRDRRRESSAPPLRWRGGPGDRQALASRGSPRDRPRRARLPALGHRRDLTARLRASRNITRDAIVALLERAAVHEGRALRDVIAAVDVLCKGGAQAKGCLQCASWGAGSAIRHTARGRPTRPGIRRSGCWTGAVRRPDGWRTAGGDGESRCGLEREGIAAPAMSSGYDE</sequence>
<protein>
    <submittedName>
        <fullName evidence="2">Uncharacterized protein</fullName>
    </submittedName>
</protein>
<organism evidence="2 3">
    <name type="scientific">Sorangium cellulosum</name>
    <name type="common">Polyangium cellulosum</name>
    <dbReference type="NCBI Taxonomy" id="56"/>
    <lineage>
        <taxon>Bacteria</taxon>
        <taxon>Pseudomonadati</taxon>
        <taxon>Myxococcota</taxon>
        <taxon>Polyangia</taxon>
        <taxon>Polyangiales</taxon>
        <taxon>Polyangiaceae</taxon>
        <taxon>Sorangium</taxon>
    </lineage>
</organism>
<feature type="region of interest" description="Disordered" evidence="1">
    <location>
        <begin position="154"/>
        <end position="183"/>
    </location>
</feature>
<feature type="region of interest" description="Disordered" evidence="1">
    <location>
        <begin position="1"/>
        <end position="58"/>
    </location>
</feature>
<feature type="compositionally biased region" description="Basic and acidic residues" evidence="1">
    <location>
        <begin position="161"/>
        <end position="171"/>
    </location>
</feature>